<feature type="chain" id="PRO_5011591957" evidence="1">
    <location>
        <begin position="23"/>
        <end position="223"/>
    </location>
</feature>
<dbReference type="OrthoDB" id="8776953at2"/>
<evidence type="ECO:0000256" key="1">
    <source>
        <dbReference type="SAM" id="SignalP"/>
    </source>
</evidence>
<dbReference type="RefSeq" id="WP_090695551.1">
    <property type="nucleotide sequence ID" value="NZ_CADERL010000036.1"/>
</dbReference>
<reference evidence="2 3" key="1">
    <citation type="submission" date="2016-10" db="EMBL/GenBank/DDBJ databases">
        <authorList>
            <person name="de Groot N.N."/>
        </authorList>
    </citation>
    <scope>NUCLEOTIDE SEQUENCE [LARGE SCALE GENOMIC DNA]</scope>
    <source>
        <strain evidence="2 3">LMG 2247</strain>
    </source>
</reference>
<proteinExistence type="predicted"/>
<gene>
    <name evidence="2" type="ORF">SAMN05216466_13153</name>
</gene>
<evidence type="ECO:0000313" key="3">
    <source>
        <dbReference type="Proteomes" id="UP000199706"/>
    </source>
</evidence>
<sequence length="223" mass="24457">MKFTLHGFACLLVFASALNQNAWSQTSISTLSLNCDIGDPQQEAKLLRAANGTAYRHSIHELKLSVTGKELSFKDAPPYDEPLDGISYTYCGRKEGYSLVADRDGDVFTGKLIDERTGRVLPAGQEVLFSPDRRAYLASEQLDGMDGSMWTVYSIEGTASWKGPSYVERANPHDNSITLDAPAWTATGELVAKAYCGDDRQLAKLVKNGGKWTWRLPAACRGI</sequence>
<accession>A0A1G8MUR0</accession>
<dbReference type="AlphaFoldDB" id="A0A1G8MUR0"/>
<evidence type="ECO:0000313" key="2">
    <source>
        <dbReference type="EMBL" id="SDI71644.1"/>
    </source>
</evidence>
<organism evidence="2 3">
    <name type="scientific">Paraburkholderia phenazinium</name>
    <dbReference type="NCBI Taxonomy" id="60549"/>
    <lineage>
        <taxon>Bacteria</taxon>
        <taxon>Pseudomonadati</taxon>
        <taxon>Pseudomonadota</taxon>
        <taxon>Betaproteobacteria</taxon>
        <taxon>Burkholderiales</taxon>
        <taxon>Burkholderiaceae</taxon>
        <taxon>Paraburkholderia</taxon>
    </lineage>
</organism>
<protein>
    <submittedName>
        <fullName evidence="2">Uncharacterized protein</fullName>
    </submittedName>
</protein>
<name>A0A1G8MUR0_9BURK</name>
<keyword evidence="1" id="KW-0732">Signal</keyword>
<dbReference type="EMBL" id="FNCJ01000031">
    <property type="protein sequence ID" value="SDI71644.1"/>
    <property type="molecule type" value="Genomic_DNA"/>
</dbReference>
<dbReference type="Proteomes" id="UP000199706">
    <property type="component" value="Unassembled WGS sequence"/>
</dbReference>
<feature type="signal peptide" evidence="1">
    <location>
        <begin position="1"/>
        <end position="22"/>
    </location>
</feature>